<organism evidence="2 3">
    <name type="scientific">Willisornis vidua</name>
    <name type="common">Xingu scale-backed antbird</name>
    <dbReference type="NCBI Taxonomy" id="1566151"/>
    <lineage>
        <taxon>Eukaryota</taxon>
        <taxon>Metazoa</taxon>
        <taxon>Chordata</taxon>
        <taxon>Craniata</taxon>
        <taxon>Vertebrata</taxon>
        <taxon>Euteleostomi</taxon>
        <taxon>Archelosauria</taxon>
        <taxon>Archosauria</taxon>
        <taxon>Dinosauria</taxon>
        <taxon>Saurischia</taxon>
        <taxon>Theropoda</taxon>
        <taxon>Coelurosauria</taxon>
        <taxon>Aves</taxon>
        <taxon>Neognathae</taxon>
        <taxon>Neoaves</taxon>
        <taxon>Telluraves</taxon>
        <taxon>Australaves</taxon>
        <taxon>Passeriformes</taxon>
        <taxon>Thamnophilidae</taxon>
        <taxon>Willisornis</taxon>
    </lineage>
</organism>
<evidence type="ECO:0000313" key="2">
    <source>
        <dbReference type="EMBL" id="KAJ7426524.1"/>
    </source>
</evidence>
<evidence type="ECO:0000313" key="3">
    <source>
        <dbReference type="Proteomes" id="UP001145742"/>
    </source>
</evidence>
<feature type="region of interest" description="Disordered" evidence="1">
    <location>
        <begin position="30"/>
        <end position="61"/>
    </location>
</feature>
<dbReference type="Proteomes" id="UP001145742">
    <property type="component" value="Unassembled WGS sequence"/>
</dbReference>
<proteinExistence type="predicted"/>
<accession>A0ABQ9DVV6</accession>
<gene>
    <name evidence="2" type="ORF">WISP_14733</name>
</gene>
<keyword evidence="3" id="KW-1185">Reference proteome</keyword>
<feature type="compositionally biased region" description="Basic and acidic residues" evidence="1">
    <location>
        <begin position="31"/>
        <end position="61"/>
    </location>
</feature>
<reference evidence="2" key="1">
    <citation type="submission" date="2019-10" db="EMBL/GenBank/DDBJ databases">
        <authorList>
            <person name="Soares A.E.R."/>
            <person name="Aleixo A."/>
            <person name="Schneider P."/>
            <person name="Miyaki C.Y."/>
            <person name="Schneider M.P."/>
            <person name="Mello C."/>
            <person name="Vasconcelos A.T.R."/>
        </authorList>
    </citation>
    <scope>NUCLEOTIDE SEQUENCE</scope>
    <source>
        <tissue evidence="2">Muscle</tissue>
    </source>
</reference>
<dbReference type="EMBL" id="WHWB01032201">
    <property type="protein sequence ID" value="KAJ7426524.1"/>
    <property type="molecule type" value="Genomic_DNA"/>
</dbReference>
<evidence type="ECO:0000256" key="1">
    <source>
        <dbReference type="SAM" id="MobiDB-lite"/>
    </source>
</evidence>
<comment type="caution">
    <text evidence="2">The sequence shown here is derived from an EMBL/GenBank/DDBJ whole genome shotgun (WGS) entry which is preliminary data.</text>
</comment>
<sequence length="176" mass="19935">MLVKKRKRVGWALGQGEHVGMLAHSQVLNKAMEEETKSLEEETKPLEEESKPFEEDAEDDKKSLATANSVANFNVILITIMENGMKNLRLSAVLMTFYERVKKDTADYGWSDEIFVINQRGGEMKTVSFQISNSVAEITGLPKDDESSAYKIKLMLDIQSCQLRKMRCFDGCLTMI</sequence>
<protein>
    <submittedName>
        <fullName evidence="2">Uncharacterized protein</fullName>
    </submittedName>
</protein>
<name>A0ABQ9DVV6_9PASS</name>